<dbReference type="AlphaFoldDB" id="A0AA88ATP3"/>
<proteinExistence type="predicted"/>
<keyword evidence="2" id="KW-1185">Reference proteome</keyword>
<comment type="caution">
    <text evidence="1">The sequence shown here is derived from an EMBL/GenBank/DDBJ whole genome shotgun (WGS) entry which is preliminary data.</text>
</comment>
<evidence type="ECO:0000313" key="2">
    <source>
        <dbReference type="Proteomes" id="UP001187192"/>
    </source>
</evidence>
<evidence type="ECO:0008006" key="3">
    <source>
        <dbReference type="Google" id="ProtNLM"/>
    </source>
</evidence>
<protein>
    <recommendedName>
        <fullName evidence="3">Gag-pol polyprotein</fullName>
    </recommendedName>
</protein>
<name>A0AA88ATP3_FICCA</name>
<organism evidence="1 2">
    <name type="scientific">Ficus carica</name>
    <name type="common">Common fig</name>
    <dbReference type="NCBI Taxonomy" id="3494"/>
    <lineage>
        <taxon>Eukaryota</taxon>
        <taxon>Viridiplantae</taxon>
        <taxon>Streptophyta</taxon>
        <taxon>Embryophyta</taxon>
        <taxon>Tracheophyta</taxon>
        <taxon>Spermatophyta</taxon>
        <taxon>Magnoliopsida</taxon>
        <taxon>eudicotyledons</taxon>
        <taxon>Gunneridae</taxon>
        <taxon>Pentapetalae</taxon>
        <taxon>rosids</taxon>
        <taxon>fabids</taxon>
        <taxon>Rosales</taxon>
        <taxon>Moraceae</taxon>
        <taxon>Ficeae</taxon>
        <taxon>Ficus</taxon>
    </lineage>
</organism>
<reference evidence="1" key="1">
    <citation type="submission" date="2023-07" db="EMBL/GenBank/DDBJ databases">
        <title>draft genome sequence of fig (Ficus carica).</title>
        <authorList>
            <person name="Takahashi T."/>
            <person name="Nishimura K."/>
        </authorList>
    </citation>
    <scope>NUCLEOTIDE SEQUENCE</scope>
</reference>
<accession>A0AA88ATP3</accession>
<sequence>MNRLRDQIAHLNQMPHANEVPPRDYLTPPVAPQIPEVNQGVPQNPEVPLAPVAPAGTQANPPMIREDLLYERFRCMKVPKFEGPTNPIEADNWLIDIQVILNFMGLMEHEKVLCTSFALKKDARHWWMTVQMCRNIANMSWQDFVAEFRGMYYNR</sequence>
<evidence type="ECO:0000313" key="1">
    <source>
        <dbReference type="EMBL" id="GMN47586.1"/>
    </source>
</evidence>
<gene>
    <name evidence="1" type="ORF">TIFTF001_016767</name>
</gene>
<dbReference type="EMBL" id="BTGU01000026">
    <property type="protein sequence ID" value="GMN47586.1"/>
    <property type="molecule type" value="Genomic_DNA"/>
</dbReference>
<dbReference type="Proteomes" id="UP001187192">
    <property type="component" value="Unassembled WGS sequence"/>
</dbReference>